<accession>A0A9C7C0I1</accession>
<organism evidence="1">
    <name type="scientific">Armadillidium vulgare clopovirus</name>
    <dbReference type="NCBI Taxonomy" id="2984284"/>
    <lineage>
        <taxon>Viruses</taxon>
        <taxon>Viruses incertae sedis</taxon>
        <taxon>Naldaviricetes</taxon>
        <taxon>Nimaviridae</taxon>
    </lineage>
</organism>
<proteinExistence type="predicted"/>
<sequence>MNIASNNVDNEDADANNIQRQKLRKKIKRAIKIPQNQEDFYNNLKICLMRNEKSHGLSEFKLNFAFKKLIKKDKIYNMLKDVEQKLNSVYKKEILSENESEGNSTLKKDISPKVKKVILPLYKKLLGMILDSNHITDVVKFNVIAICLLHLKKYIINDKFKKILLREFQKLLQETRKCLKI</sequence>
<name>A0A9C7C0I1_9VIRU</name>
<dbReference type="EMBL" id="LC738883">
    <property type="protein sequence ID" value="BDT63335.1"/>
    <property type="molecule type" value="Genomic_DNA"/>
</dbReference>
<reference evidence="1" key="1">
    <citation type="submission" date="2022-10" db="EMBL/GenBank/DDBJ databases">
        <title>Genome sequences of endogenous nimaviruses in decapod crustaceans.</title>
        <authorList>
            <person name="Kawato S."/>
            <person name="Nozaki R."/>
            <person name="Kondo H."/>
            <person name="Hirono I."/>
        </authorList>
    </citation>
    <scope>NUCLEOTIDE SEQUENCE</scope>
    <source>
        <strain evidence="1">TUMSAT20210906</strain>
    </source>
</reference>
<protein>
    <submittedName>
        <fullName evidence="1">Uncharacterized protein</fullName>
    </submittedName>
</protein>
<evidence type="ECO:0000313" key="1">
    <source>
        <dbReference type="EMBL" id="BDT63335.1"/>
    </source>
</evidence>